<evidence type="ECO:0000313" key="4">
    <source>
        <dbReference type="EMBL" id="EEC95376.1"/>
    </source>
</evidence>
<reference evidence="4 5" key="1">
    <citation type="submission" date="2008-10" db="EMBL/GenBank/DDBJ databases">
        <title>Draft genome sequence of Parabacteroides johnsonii (DSM 18315).</title>
        <authorList>
            <person name="Sudarsanam P."/>
            <person name="Ley R."/>
            <person name="Guruge J."/>
            <person name="Turnbaugh P.J."/>
            <person name="Mahowald M."/>
            <person name="Liep D."/>
            <person name="Gordon J."/>
        </authorList>
    </citation>
    <scope>NUCLEOTIDE SEQUENCE [LARGE SCALE GENOMIC DNA]</scope>
    <source>
        <strain evidence="4 5">DSM 18315</strain>
    </source>
</reference>
<feature type="domain" description="Glycosyltransferase subfamily 4-like N-terminal" evidence="3">
    <location>
        <begin position="16"/>
        <end position="214"/>
    </location>
</feature>
<comment type="caution">
    <text evidence="4">The sequence shown here is derived from an EMBL/GenBank/DDBJ whole genome shotgun (WGS) entry which is preliminary data.</text>
</comment>
<dbReference type="CAZy" id="GT4">
    <property type="family name" value="Glycosyltransferase Family 4"/>
</dbReference>
<dbReference type="GO" id="GO:0009103">
    <property type="term" value="P:lipopolysaccharide biosynthetic process"/>
    <property type="evidence" value="ECO:0007669"/>
    <property type="project" value="TreeGrafter"/>
</dbReference>
<dbReference type="STRING" id="537006.PRABACTJOHN_03218"/>
<dbReference type="Pfam" id="PF00534">
    <property type="entry name" value="Glycos_transf_1"/>
    <property type="match status" value="1"/>
</dbReference>
<dbReference type="RefSeq" id="WP_008151247.1">
    <property type="nucleotide sequence ID" value="NZ_CP102285.1"/>
</dbReference>
<evidence type="ECO:0000313" key="5">
    <source>
        <dbReference type="Proteomes" id="UP000005510"/>
    </source>
</evidence>
<evidence type="ECO:0000259" key="2">
    <source>
        <dbReference type="Pfam" id="PF00534"/>
    </source>
</evidence>
<dbReference type="InterPro" id="IPR001296">
    <property type="entry name" value="Glyco_trans_1"/>
</dbReference>
<dbReference type="EC" id="2.4.-.-" evidence="4"/>
<organism evidence="4 5">
    <name type="scientific">Parabacteroides johnsonii DSM 18315</name>
    <dbReference type="NCBI Taxonomy" id="537006"/>
    <lineage>
        <taxon>Bacteria</taxon>
        <taxon>Pseudomonadati</taxon>
        <taxon>Bacteroidota</taxon>
        <taxon>Bacteroidia</taxon>
        <taxon>Bacteroidales</taxon>
        <taxon>Tannerellaceae</taxon>
        <taxon>Parabacteroides</taxon>
    </lineage>
</organism>
<gene>
    <name evidence="4" type="ORF">PRABACTJOHN_03218</name>
</gene>
<reference evidence="4 5" key="2">
    <citation type="submission" date="2008-10" db="EMBL/GenBank/DDBJ databases">
        <authorList>
            <person name="Fulton L."/>
            <person name="Clifton S."/>
            <person name="Fulton B."/>
            <person name="Xu J."/>
            <person name="Minx P."/>
            <person name="Pepin K.H."/>
            <person name="Johnson M."/>
            <person name="Bhonagiri V."/>
            <person name="Nash W.E."/>
            <person name="Mardis E.R."/>
            <person name="Wilson R.K."/>
        </authorList>
    </citation>
    <scope>NUCLEOTIDE SEQUENCE [LARGE SCALE GENOMIC DNA]</scope>
    <source>
        <strain evidence="4 5">DSM 18315</strain>
    </source>
</reference>
<proteinExistence type="predicted"/>
<evidence type="ECO:0000259" key="3">
    <source>
        <dbReference type="Pfam" id="PF13439"/>
    </source>
</evidence>
<protein>
    <submittedName>
        <fullName evidence="4">Glycosyltransferase, group 1 family protein</fullName>
        <ecNumber evidence="4">2.4.-.-</ecNumber>
    </submittedName>
</protein>
<keyword evidence="1 4" id="KW-0808">Transferase</keyword>
<dbReference type="Gene3D" id="3.40.50.2000">
    <property type="entry name" value="Glycogen Phosphorylase B"/>
    <property type="match status" value="2"/>
</dbReference>
<dbReference type="Pfam" id="PF13439">
    <property type="entry name" value="Glyco_transf_4"/>
    <property type="match status" value="1"/>
</dbReference>
<dbReference type="EMBL" id="ABYH01000349">
    <property type="protein sequence ID" value="EEC95376.1"/>
    <property type="molecule type" value="Genomic_DNA"/>
</dbReference>
<dbReference type="InterPro" id="IPR028098">
    <property type="entry name" value="Glyco_trans_4-like_N"/>
</dbReference>
<feature type="domain" description="Glycosyl transferase family 1" evidence="2">
    <location>
        <begin position="245"/>
        <end position="365"/>
    </location>
</feature>
<dbReference type="HOGENOM" id="CLU_009583_28_3_10"/>
<dbReference type="GO" id="GO:0016757">
    <property type="term" value="F:glycosyltransferase activity"/>
    <property type="evidence" value="ECO:0007669"/>
    <property type="project" value="UniProtKB-KW"/>
</dbReference>
<name>B7BDU3_9BACT</name>
<dbReference type="PANTHER" id="PTHR46401:SF2">
    <property type="entry name" value="GLYCOSYLTRANSFERASE WBBK-RELATED"/>
    <property type="match status" value="1"/>
</dbReference>
<dbReference type="GeneID" id="93408839"/>
<dbReference type="AlphaFoldDB" id="B7BDU3"/>
<dbReference type="Proteomes" id="UP000005510">
    <property type="component" value="Unassembled WGS sequence"/>
</dbReference>
<dbReference type="SUPFAM" id="SSF53756">
    <property type="entry name" value="UDP-Glycosyltransferase/glycogen phosphorylase"/>
    <property type="match status" value="1"/>
</dbReference>
<dbReference type="PANTHER" id="PTHR46401">
    <property type="entry name" value="GLYCOSYLTRANSFERASE WBBK-RELATED"/>
    <property type="match status" value="1"/>
</dbReference>
<evidence type="ECO:0000256" key="1">
    <source>
        <dbReference type="ARBA" id="ARBA00022679"/>
    </source>
</evidence>
<keyword evidence="4" id="KW-0328">Glycosyltransferase</keyword>
<accession>B7BDU3</accession>
<sequence length="398" mass="45767">MKVLQINAVYEYSSTGRTTTELHQYLLSQGIDSYVAANNVNDSEHFIKLSSVWSMHLHSFLSHLTGKQGYFSYFSTKKLLRKMDKIKPNVVHLRVLHSNCINLSLLLKYLAQHNIPTVLTLHDCWYFTGHCCYFTDSGCSKWKYSCGNCIDIKKWNSSWFFDHSKSNLKDKEKLFSIIPKVAVIGVSDWVTAFIKDSILKDSYIIRRIYNWIDLSKFFPHPTDVRKNFNIEQDFVVLGVAQNWTLSKGIEDIKIVAMHRPNYKFILVGNVFKETQPLPQNIIMAGVTSSVGELADYYACADVFLNLSMRETFGKVTIEALACGTPVVAYNLSATSELVKRECGFLCKYKDYDSIIHGLDTIRNKGKKSYSEACVEFVTSNFDKYKLMNDYIQLYKELQ</sequence>